<gene>
    <name evidence="2" type="ORF">CSC81_17200</name>
</gene>
<sequence length="76" mass="8698">MGYTRDRVGAHRARSCVAASNETWVTDVLYVLRSNVFIKDDDRASPQSEEHTSENHSPDPLLGRLLLEKKKKLKEM</sequence>
<evidence type="ECO:0000313" key="2">
    <source>
        <dbReference type="EMBL" id="PHN96010.1"/>
    </source>
</evidence>
<dbReference type="Proteomes" id="UP000222163">
    <property type="component" value="Unassembled WGS sequence"/>
</dbReference>
<name>A0A2G1BPP2_9FLAO</name>
<organism evidence="2 3">
    <name type="scientific">Tenacibaculum discolor</name>
    <dbReference type="NCBI Taxonomy" id="361581"/>
    <lineage>
        <taxon>Bacteria</taxon>
        <taxon>Pseudomonadati</taxon>
        <taxon>Bacteroidota</taxon>
        <taxon>Flavobacteriia</taxon>
        <taxon>Flavobacteriales</taxon>
        <taxon>Flavobacteriaceae</taxon>
        <taxon>Tenacibaculum</taxon>
    </lineage>
</organism>
<evidence type="ECO:0000313" key="3">
    <source>
        <dbReference type="Proteomes" id="UP000222163"/>
    </source>
</evidence>
<dbReference type="EMBL" id="PDUU01000571">
    <property type="protein sequence ID" value="PHN96010.1"/>
    <property type="molecule type" value="Genomic_DNA"/>
</dbReference>
<evidence type="ECO:0000256" key="1">
    <source>
        <dbReference type="SAM" id="MobiDB-lite"/>
    </source>
</evidence>
<dbReference type="AlphaFoldDB" id="A0A2G1BPP2"/>
<reference evidence="2 3" key="1">
    <citation type="journal article" date="2016" name="Nat. Commun.">
        <title>Microbial interactions lead to rapid micro-scale successions on model marine particles.</title>
        <authorList>
            <person name="Datta M.S."/>
            <person name="Sliwerska E."/>
            <person name="Gore J."/>
            <person name="Polz M.F."/>
            <person name="Cordero O.X."/>
        </authorList>
    </citation>
    <scope>NUCLEOTIDE SEQUENCE [LARGE SCALE GENOMIC DNA]</scope>
    <source>
        <strain evidence="2 3">4G03</strain>
    </source>
</reference>
<proteinExistence type="predicted"/>
<accession>A0A2G1BPP2</accession>
<feature type="compositionally biased region" description="Basic and acidic residues" evidence="1">
    <location>
        <begin position="42"/>
        <end position="57"/>
    </location>
</feature>
<feature type="region of interest" description="Disordered" evidence="1">
    <location>
        <begin position="42"/>
        <end position="64"/>
    </location>
</feature>
<protein>
    <submittedName>
        <fullName evidence="2">Uncharacterized protein</fullName>
    </submittedName>
</protein>
<comment type="caution">
    <text evidence="2">The sequence shown here is derived from an EMBL/GenBank/DDBJ whole genome shotgun (WGS) entry which is preliminary data.</text>
</comment>